<comment type="caution">
    <text evidence="1">The sequence shown here is derived from an EMBL/GenBank/DDBJ whole genome shotgun (WGS) entry which is preliminary data.</text>
</comment>
<dbReference type="Proteomes" id="UP000499080">
    <property type="component" value="Unassembled WGS sequence"/>
</dbReference>
<evidence type="ECO:0000313" key="2">
    <source>
        <dbReference type="Proteomes" id="UP000499080"/>
    </source>
</evidence>
<dbReference type="AlphaFoldDB" id="A0A4Y2WG40"/>
<evidence type="ECO:0000313" key="1">
    <source>
        <dbReference type="EMBL" id="GBO35588.1"/>
    </source>
</evidence>
<dbReference type="EMBL" id="BGPR01059576">
    <property type="protein sequence ID" value="GBO35588.1"/>
    <property type="molecule type" value="Genomic_DNA"/>
</dbReference>
<organism evidence="1 2">
    <name type="scientific">Araneus ventricosus</name>
    <name type="common">Orbweaver spider</name>
    <name type="synonym">Epeira ventricosa</name>
    <dbReference type="NCBI Taxonomy" id="182803"/>
    <lineage>
        <taxon>Eukaryota</taxon>
        <taxon>Metazoa</taxon>
        <taxon>Ecdysozoa</taxon>
        <taxon>Arthropoda</taxon>
        <taxon>Chelicerata</taxon>
        <taxon>Arachnida</taxon>
        <taxon>Araneae</taxon>
        <taxon>Araneomorphae</taxon>
        <taxon>Entelegynae</taxon>
        <taxon>Araneoidea</taxon>
        <taxon>Araneidae</taxon>
        <taxon>Araneus</taxon>
    </lineage>
</organism>
<protein>
    <submittedName>
        <fullName evidence="1">Uncharacterized protein</fullName>
    </submittedName>
</protein>
<keyword evidence="2" id="KW-1185">Reference proteome</keyword>
<sequence length="94" mass="10470">MFVLSLERDEGFIIVALRPWRPNEGSLLFNVWLSVGQVKENLRAISATSILSNILIPEILKADEISLSFVQSASWRAKTSRLLSAVAFIIIVIS</sequence>
<accession>A0A4Y2WG40</accession>
<proteinExistence type="predicted"/>
<reference evidence="1 2" key="1">
    <citation type="journal article" date="2019" name="Sci. Rep.">
        <title>Orb-weaving spider Araneus ventricosus genome elucidates the spidroin gene catalogue.</title>
        <authorList>
            <person name="Kono N."/>
            <person name="Nakamura H."/>
            <person name="Ohtoshi R."/>
            <person name="Moran D.A.P."/>
            <person name="Shinohara A."/>
            <person name="Yoshida Y."/>
            <person name="Fujiwara M."/>
            <person name="Mori M."/>
            <person name="Tomita M."/>
            <person name="Arakawa K."/>
        </authorList>
    </citation>
    <scope>NUCLEOTIDE SEQUENCE [LARGE SCALE GENOMIC DNA]</scope>
</reference>
<gene>
    <name evidence="1" type="ORF">AVEN_227725_1</name>
</gene>
<name>A0A4Y2WG40_ARAVE</name>